<keyword evidence="5 8" id="KW-0697">Rotamase</keyword>
<evidence type="ECO:0000256" key="2">
    <source>
        <dbReference type="ARBA" id="ARBA00007656"/>
    </source>
</evidence>
<dbReference type="Proteomes" id="UP000281128">
    <property type="component" value="Unassembled WGS sequence"/>
</dbReference>
<dbReference type="AlphaFoldDB" id="A0A3A8B4L0"/>
<dbReference type="SUPFAM" id="SSF54534">
    <property type="entry name" value="FKBP-like"/>
    <property type="match status" value="1"/>
</dbReference>
<keyword evidence="9" id="KW-0175">Coiled coil</keyword>
<evidence type="ECO:0000259" key="12">
    <source>
        <dbReference type="PROSITE" id="PS50198"/>
    </source>
</evidence>
<name>A0A3A8B4L0_9RHOB</name>
<dbReference type="OrthoDB" id="14196at2"/>
<comment type="similarity">
    <text evidence="2">Belongs to the PpiC/parvulin rotamase family.</text>
</comment>
<dbReference type="RefSeq" id="WP_121168120.1">
    <property type="nucleotide sequence ID" value="NZ_RAPE01000004.1"/>
</dbReference>
<gene>
    <name evidence="13" type="ORF">D6850_14190</name>
</gene>
<accession>A0A3A8B4L0</accession>
<dbReference type="PANTHER" id="PTHR47245">
    <property type="entry name" value="PEPTIDYLPROLYL ISOMERASE"/>
    <property type="match status" value="1"/>
</dbReference>
<feature type="region of interest" description="Disordered" evidence="10">
    <location>
        <begin position="262"/>
        <end position="286"/>
    </location>
</feature>
<evidence type="ECO:0000256" key="5">
    <source>
        <dbReference type="ARBA" id="ARBA00023110"/>
    </source>
</evidence>
<protein>
    <recommendedName>
        <fullName evidence="4">Parvulin-like PPIase</fullName>
        <ecNumber evidence="3">5.2.1.8</ecNumber>
    </recommendedName>
    <alternativeName>
        <fullName evidence="6">Peptidyl-prolyl cis-trans isomerase plp</fullName>
    </alternativeName>
    <alternativeName>
        <fullName evidence="7">Rotamase plp</fullName>
    </alternativeName>
</protein>
<dbReference type="SUPFAM" id="SSF109998">
    <property type="entry name" value="Triger factor/SurA peptide-binding domain-like"/>
    <property type="match status" value="1"/>
</dbReference>
<evidence type="ECO:0000256" key="1">
    <source>
        <dbReference type="ARBA" id="ARBA00000971"/>
    </source>
</evidence>
<dbReference type="InterPro" id="IPR000297">
    <property type="entry name" value="PPIase_PpiC"/>
</dbReference>
<dbReference type="GO" id="GO:0003755">
    <property type="term" value="F:peptidyl-prolyl cis-trans isomerase activity"/>
    <property type="evidence" value="ECO:0007669"/>
    <property type="project" value="UniProtKB-KW"/>
</dbReference>
<evidence type="ECO:0000256" key="11">
    <source>
        <dbReference type="SAM" id="SignalP"/>
    </source>
</evidence>
<comment type="caution">
    <text evidence="13">The sequence shown here is derived from an EMBL/GenBank/DDBJ whole genome shotgun (WGS) entry which is preliminary data.</text>
</comment>
<organism evidence="13 14">
    <name type="scientific">Roseovarius spongiae</name>
    <dbReference type="NCBI Taxonomy" id="2320272"/>
    <lineage>
        <taxon>Bacteria</taxon>
        <taxon>Pseudomonadati</taxon>
        <taxon>Pseudomonadota</taxon>
        <taxon>Alphaproteobacteria</taxon>
        <taxon>Rhodobacterales</taxon>
        <taxon>Roseobacteraceae</taxon>
        <taxon>Roseovarius</taxon>
    </lineage>
</organism>
<evidence type="ECO:0000256" key="9">
    <source>
        <dbReference type="SAM" id="Coils"/>
    </source>
</evidence>
<dbReference type="Gene3D" id="3.10.50.40">
    <property type="match status" value="1"/>
</dbReference>
<dbReference type="InterPro" id="IPR023058">
    <property type="entry name" value="PPIase_PpiC_CS"/>
</dbReference>
<evidence type="ECO:0000313" key="14">
    <source>
        <dbReference type="Proteomes" id="UP000281128"/>
    </source>
</evidence>
<dbReference type="PROSITE" id="PS01096">
    <property type="entry name" value="PPIC_PPIASE_1"/>
    <property type="match status" value="1"/>
</dbReference>
<keyword evidence="14" id="KW-1185">Reference proteome</keyword>
<evidence type="ECO:0000256" key="6">
    <source>
        <dbReference type="ARBA" id="ARBA00030642"/>
    </source>
</evidence>
<dbReference type="EMBL" id="RAPE01000004">
    <property type="protein sequence ID" value="RKF13447.1"/>
    <property type="molecule type" value="Genomic_DNA"/>
</dbReference>
<dbReference type="Gene3D" id="1.10.8.1040">
    <property type="match status" value="1"/>
</dbReference>
<evidence type="ECO:0000256" key="4">
    <source>
        <dbReference type="ARBA" id="ARBA00018370"/>
    </source>
</evidence>
<keyword evidence="8 13" id="KW-0413">Isomerase</keyword>
<evidence type="ECO:0000256" key="7">
    <source>
        <dbReference type="ARBA" id="ARBA00031484"/>
    </source>
</evidence>
<dbReference type="PROSITE" id="PS50198">
    <property type="entry name" value="PPIC_PPIASE_2"/>
    <property type="match status" value="1"/>
</dbReference>
<evidence type="ECO:0000256" key="3">
    <source>
        <dbReference type="ARBA" id="ARBA00013194"/>
    </source>
</evidence>
<feature type="chain" id="PRO_5017210849" description="Parvulin-like PPIase" evidence="11">
    <location>
        <begin position="24"/>
        <end position="286"/>
    </location>
</feature>
<sequence length="286" mass="30817">MFDRLKPIALSALIAIAPLAAGAADAEDAPDASTVVASVNGTDITLGHMIALRAGLPAQFAQVPPEVLYKGILDQLIQQTLLEQNMEGDLSLAGRLALDNERRAVAASQEIGRITESALSDAAIKAAFDAKYAEAPDVTEYSAAHILVETKEEAEKLIAELEDGADFAELAKEHSTGPSGPSGGALGWFSAGMMVEEFQDAVEGMEPGEVSDPVQTQFGWHVIKLNETRTKDRPELDDVRDEIEEQVRQDALNTYVEGLLEESEVDRETGDAIDPELLNQYELLED</sequence>
<dbReference type="Pfam" id="PF00639">
    <property type="entry name" value="Rotamase"/>
    <property type="match status" value="1"/>
</dbReference>
<dbReference type="PANTHER" id="PTHR47245:SF2">
    <property type="entry name" value="PEPTIDYL-PROLYL CIS-TRANS ISOMERASE HP_0175-RELATED"/>
    <property type="match status" value="1"/>
</dbReference>
<dbReference type="InterPro" id="IPR050245">
    <property type="entry name" value="PrsA_foldase"/>
</dbReference>
<dbReference type="InterPro" id="IPR027304">
    <property type="entry name" value="Trigger_fact/SurA_dom_sf"/>
</dbReference>
<feature type="signal peptide" evidence="11">
    <location>
        <begin position="1"/>
        <end position="23"/>
    </location>
</feature>
<dbReference type="EC" id="5.2.1.8" evidence="3"/>
<proteinExistence type="inferred from homology"/>
<feature type="domain" description="PpiC" evidence="12">
    <location>
        <begin position="138"/>
        <end position="227"/>
    </location>
</feature>
<keyword evidence="11" id="KW-0732">Signal</keyword>
<comment type="catalytic activity">
    <reaction evidence="1">
        <text>[protein]-peptidylproline (omega=180) = [protein]-peptidylproline (omega=0)</text>
        <dbReference type="Rhea" id="RHEA:16237"/>
        <dbReference type="Rhea" id="RHEA-COMP:10747"/>
        <dbReference type="Rhea" id="RHEA-COMP:10748"/>
        <dbReference type="ChEBI" id="CHEBI:83833"/>
        <dbReference type="ChEBI" id="CHEBI:83834"/>
        <dbReference type="EC" id="5.2.1.8"/>
    </reaction>
</comment>
<evidence type="ECO:0000256" key="10">
    <source>
        <dbReference type="SAM" id="MobiDB-lite"/>
    </source>
</evidence>
<reference evidence="13 14" key="1">
    <citation type="submission" date="2018-09" db="EMBL/GenBank/DDBJ databases">
        <title>Roseovarius spongiae sp. nov., isolated from a marine sponge.</title>
        <authorList>
            <person name="Zhuang L."/>
            <person name="Luo L."/>
        </authorList>
    </citation>
    <scope>NUCLEOTIDE SEQUENCE [LARGE SCALE GENOMIC DNA]</scope>
    <source>
        <strain evidence="13 14">HN-E21</strain>
    </source>
</reference>
<feature type="coiled-coil region" evidence="9">
    <location>
        <begin position="144"/>
        <end position="171"/>
    </location>
</feature>
<dbReference type="InterPro" id="IPR046357">
    <property type="entry name" value="PPIase_dom_sf"/>
</dbReference>
<evidence type="ECO:0000256" key="8">
    <source>
        <dbReference type="PROSITE-ProRule" id="PRU00278"/>
    </source>
</evidence>
<evidence type="ECO:0000313" key="13">
    <source>
        <dbReference type="EMBL" id="RKF13447.1"/>
    </source>
</evidence>